<feature type="region of interest" description="Disordered" evidence="18">
    <location>
        <begin position="867"/>
        <end position="886"/>
    </location>
</feature>
<keyword evidence="7" id="KW-0770">Synapse</keyword>
<dbReference type="PANTHER" id="PTHR10519:SF74">
    <property type="entry name" value="GAMMA-AMINOBUTYRIC ACID TYPE B RECEPTOR SUBUNIT 2"/>
    <property type="match status" value="1"/>
</dbReference>
<evidence type="ECO:0000256" key="18">
    <source>
        <dbReference type="SAM" id="MobiDB-lite"/>
    </source>
</evidence>
<dbReference type="Pfam" id="PF00003">
    <property type="entry name" value="7tm_3"/>
    <property type="match status" value="1"/>
</dbReference>
<feature type="transmembrane region" description="Helical" evidence="19">
    <location>
        <begin position="664"/>
        <end position="681"/>
    </location>
</feature>
<dbReference type="GO" id="GO:0038039">
    <property type="term" value="C:G protein-coupled receptor heterodimeric complex"/>
    <property type="evidence" value="ECO:0007669"/>
    <property type="project" value="TreeGrafter"/>
</dbReference>
<keyword evidence="6 19" id="KW-1133">Transmembrane helix</keyword>
<reference evidence="23" key="1">
    <citation type="submission" date="2025-08" db="UniProtKB">
        <authorList>
            <consortium name="RefSeq"/>
        </authorList>
    </citation>
    <scope>IDENTIFICATION</scope>
    <source>
        <tissue evidence="23">Tentacle</tissue>
    </source>
</reference>
<evidence type="ECO:0000256" key="11">
    <source>
        <dbReference type="ARBA" id="ARBA00023157"/>
    </source>
</evidence>
<feature type="domain" description="G-protein coupled receptors family 3 profile" evidence="21">
    <location>
        <begin position="459"/>
        <end position="720"/>
    </location>
</feature>
<keyword evidence="4 19" id="KW-0812">Transmembrane</keyword>
<dbReference type="KEGG" id="aten:116301736"/>
<feature type="compositionally biased region" description="Basic and acidic residues" evidence="18">
    <location>
        <begin position="867"/>
        <end position="877"/>
    </location>
</feature>
<evidence type="ECO:0000256" key="14">
    <source>
        <dbReference type="ARBA" id="ARBA00023224"/>
    </source>
</evidence>
<dbReference type="CDD" id="cd06366">
    <property type="entry name" value="PBP1_GABAb_receptor"/>
    <property type="match status" value="1"/>
</dbReference>
<dbReference type="InterPro" id="IPR002455">
    <property type="entry name" value="GPCR3_GABA-B"/>
</dbReference>
<dbReference type="Gene3D" id="3.40.50.2300">
    <property type="match status" value="2"/>
</dbReference>
<dbReference type="GO" id="GO:0007214">
    <property type="term" value="P:gamma-aminobutyric acid signaling pathway"/>
    <property type="evidence" value="ECO:0007669"/>
    <property type="project" value="TreeGrafter"/>
</dbReference>
<dbReference type="CDD" id="cd15047">
    <property type="entry name" value="7tmC_GABA-B-like"/>
    <property type="match status" value="1"/>
</dbReference>
<dbReference type="InterPro" id="IPR028082">
    <property type="entry name" value="Peripla_BP_I"/>
</dbReference>
<sequence>MKTFVTFLGIFIVLVTSADASVRNVTLGGLIPLTGTTSVDQGHQSLVVLPVLRMALEEINQRSDILAGYELKLYFNDTKCSPGYGSRVLFDMIDSQPNKVAVLGPGCSSVSERLVDVSSTWNIIMVTYIKSTFSATQNAKRNFFTTMTSDGSLNDACVALMMKFQWRRVALIRQQGIVYSRAFNDLQEKLKKSGIQVITSETFSDKSAEHLEEIKAKQARIIVGKFNQKHARQVFCQAYKLRQYGQQYAWILLDGYDDDWWKKEDKDVPCTQQELQKGFEGVIILTNLGIRLDRHTSTISGMTSQEFIQKYEAESKQSANEGQAGQAGFAYDAAWALALALNQSETVLSKRNESLGNFTYEKSKIANTIKDSLLGIHFEGVTGLINFTSNGERIGYIGINQIQGGERKLASVYTAHNQTLLTMNPGFSWSNKNPPLDHPQVRIIFMAISPALYGVMATISVICIMVAVGFLVFNIKFSHCKYLKMSSPRLNDAILVGCIFMYLSVFLLGLDGSAVPSAHVGGICQVRVWFACLGFTIAFGAMFAKTWRVYVIFTNAKLRKKVIHDEKLFLMVGALLFVDIIVLGLWSGLDPLQRKIENGTLKHGSDMDELQQWEQCECTYFNIWRGIIYSSKGLLLVFGLFLAWETRHVNIPALNDSHYICMSVYNVVLLTAIGVPLTFVIRNNQNASFALAAVVVLYCTTVTMCLVFIPKLIAVKRDPEILNSLGGTSVGTSQGGAESSASQDKYIGGPKYIALTAENANLKKHIQEKEEQITALESRLCKAGVPAERVKKIAQAFKTSTATHLSPSMSALGEARESIHIELNKNKAKEAETRTEGKGMVEEKRDGDASKGVYDDTRSFDGVEKIAEAERKTEDLPSPRQRYPSTSNIETRTCHKEDLSKKNSLPNHKYTTSGNAPRNDVKSYVIESYENPAVKNDIIGDVIRKEARSETDPESITCGMPAEIRPAPSPRLMYKAADVVGGSEQTGKDDRGKVVLASKMGKGETFFQLRMARAGSVGEANVAKGAVGLVEYNFQDIQDV</sequence>
<dbReference type="RefSeq" id="XP_031566704.1">
    <property type="nucleotide sequence ID" value="XM_031710844.1"/>
</dbReference>
<keyword evidence="14" id="KW-0807">Transducer</keyword>
<feature type="compositionally biased region" description="Polar residues" evidence="18">
    <location>
        <begin position="902"/>
        <end position="916"/>
    </location>
</feature>
<dbReference type="GO" id="GO:0004965">
    <property type="term" value="F:G protein-coupled GABA receptor activity"/>
    <property type="evidence" value="ECO:0007669"/>
    <property type="project" value="InterPro"/>
</dbReference>
<evidence type="ECO:0000256" key="1">
    <source>
        <dbReference type="ARBA" id="ARBA00008991"/>
    </source>
</evidence>
<dbReference type="AlphaFoldDB" id="A0A6P8IIW4"/>
<evidence type="ECO:0000256" key="2">
    <source>
        <dbReference type="ARBA" id="ARBA00022475"/>
    </source>
</evidence>
<keyword evidence="8" id="KW-0297">G-protein coupled receptor</keyword>
<feature type="signal peptide" evidence="20">
    <location>
        <begin position="1"/>
        <end position="20"/>
    </location>
</feature>
<keyword evidence="5 20" id="KW-0732">Signal</keyword>
<evidence type="ECO:0000256" key="5">
    <source>
        <dbReference type="ARBA" id="ARBA00022729"/>
    </source>
</evidence>
<dbReference type="OrthoDB" id="2150267at2759"/>
<keyword evidence="11" id="KW-1015">Disulfide bond</keyword>
<dbReference type="InterPro" id="IPR001828">
    <property type="entry name" value="ANF_lig-bd_rcpt"/>
</dbReference>
<name>A0A6P8IIW4_ACTTE</name>
<accession>A0A6P8IIW4</accession>
<comment type="subcellular location">
    <subcellularLocation>
        <location evidence="16">Postsynaptic cell membrane</location>
        <topology evidence="16">Multi-pass membrane protein</topology>
    </subcellularLocation>
</comment>
<feature type="transmembrane region" description="Helical" evidence="19">
    <location>
        <begin position="451"/>
        <end position="473"/>
    </location>
</feature>
<evidence type="ECO:0000256" key="19">
    <source>
        <dbReference type="SAM" id="Phobius"/>
    </source>
</evidence>
<feature type="region of interest" description="Disordered" evidence="18">
    <location>
        <begin position="827"/>
        <end position="856"/>
    </location>
</feature>
<evidence type="ECO:0000256" key="20">
    <source>
        <dbReference type="SAM" id="SignalP"/>
    </source>
</evidence>
<dbReference type="InterPro" id="IPR017978">
    <property type="entry name" value="GPCR_3_C"/>
</dbReference>
<evidence type="ECO:0000256" key="13">
    <source>
        <dbReference type="ARBA" id="ARBA00023180"/>
    </source>
</evidence>
<feature type="coiled-coil region" evidence="17">
    <location>
        <begin position="752"/>
        <end position="779"/>
    </location>
</feature>
<evidence type="ECO:0000313" key="23">
    <source>
        <dbReference type="RefSeq" id="XP_031566704.1"/>
    </source>
</evidence>
<evidence type="ECO:0000256" key="12">
    <source>
        <dbReference type="ARBA" id="ARBA00023170"/>
    </source>
</evidence>
<evidence type="ECO:0000256" key="9">
    <source>
        <dbReference type="ARBA" id="ARBA00023054"/>
    </source>
</evidence>
<keyword evidence="12" id="KW-0675">Receptor</keyword>
<dbReference type="SUPFAM" id="SSF53822">
    <property type="entry name" value="Periplasmic binding protein-like I"/>
    <property type="match status" value="1"/>
</dbReference>
<dbReference type="FunFam" id="3.40.50.2300:FF:000072">
    <property type="entry name" value="Gamma-aminobutyric acid type B receptor subunit 2"/>
    <property type="match status" value="2"/>
</dbReference>
<feature type="transmembrane region" description="Helical" evidence="19">
    <location>
        <begin position="568"/>
        <end position="589"/>
    </location>
</feature>
<evidence type="ECO:0000259" key="21">
    <source>
        <dbReference type="PROSITE" id="PS50259"/>
    </source>
</evidence>
<feature type="region of interest" description="Disordered" evidence="18">
    <location>
        <begin position="894"/>
        <end position="916"/>
    </location>
</feature>
<dbReference type="GO" id="GO:0045211">
    <property type="term" value="C:postsynaptic membrane"/>
    <property type="evidence" value="ECO:0007669"/>
    <property type="project" value="UniProtKB-SubCell"/>
</dbReference>
<dbReference type="InParanoid" id="A0A6P8IIW4"/>
<keyword evidence="22" id="KW-1185">Reference proteome</keyword>
<feature type="transmembrane region" description="Helical" evidence="19">
    <location>
        <begin position="687"/>
        <end position="709"/>
    </location>
</feature>
<dbReference type="Pfam" id="PF01094">
    <property type="entry name" value="ANF_receptor"/>
    <property type="match status" value="1"/>
</dbReference>
<protein>
    <submittedName>
        <fullName evidence="23">Gamma-aminobutyric acid type B receptor subunit 2-like isoform X1</fullName>
    </submittedName>
</protein>
<proteinExistence type="inferred from homology"/>
<evidence type="ECO:0000256" key="16">
    <source>
        <dbReference type="ARBA" id="ARBA00034104"/>
    </source>
</evidence>
<feature type="chain" id="PRO_5027852073" evidence="20">
    <location>
        <begin position="21"/>
        <end position="1040"/>
    </location>
</feature>
<evidence type="ECO:0000256" key="15">
    <source>
        <dbReference type="ARBA" id="ARBA00023257"/>
    </source>
</evidence>
<keyword evidence="9 17" id="KW-0175">Coiled coil</keyword>
<dbReference type="PRINTS" id="PR01176">
    <property type="entry name" value="GABABRECEPTR"/>
</dbReference>
<evidence type="ECO:0000256" key="7">
    <source>
        <dbReference type="ARBA" id="ARBA00023018"/>
    </source>
</evidence>
<evidence type="ECO:0000256" key="6">
    <source>
        <dbReference type="ARBA" id="ARBA00022989"/>
    </source>
</evidence>
<evidence type="ECO:0000256" key="8">
    <source>
        <dbReference type="ARBA" id="ARBA00023040"/>
    </source>
</evidence>
<organism evidence="22 23">
    <name type="scientific">Actinia tenebrosa</name>
    <name type="common">Australian red waratah sea anemone</name>
    <dbReference type="NCBI Taxonomy" id="6105"/>
    <lineage>
        <taxon>Eukaryota</taxon>
        <taxon>Metazoa</taxon>
        <taxon>Cnidaria</taxon>
        <taxon>Anthozoa</taxon>
        <taxon>Hexacorallia</taxon>
        <taxon>Actiniaria</taxon>
        <taxon>Actiniidae</taxon>
        <taxon>Actinia</taxon>
    </lineage>
</organism>
<evidence type="ECO:0000313" key="22">
    <source>
        <dbReference type="Proteomes" id="UP000515163"/>
    </source>
</evidence>
<evidence type="ECO:0000256" key="10">
    <source>
        <dbReference type="ARBA" id="ARBA00023136"/>
    </source>
</evidence>
<keyword evidence="10 19" id="KW-0472">Membrane</keyword>
<feature type="transmembrane region" description="Helical" evidence="19">
    <location>
        <begin position="493"/>
        <end position="514"/>
    </location>
</feature>
<keyword evidence="2" id="KW-1003">Cell membrane</keyword>
<evidence type="ECO:0000256" key="3">
    <source>
        <dbReference type="ARBA" id="ARBA00022553"/>
    </source>
</evidence>
<dbReference type="GeneID" id="116301736"/>
<dbReference type="PANTHER" id="PTHR10519">
    <property type="entry name" value="GABA-B RECEPTOR"/>
    <property type="match status" value="1"/>
</dbReference>
<evidence type="ECO:0000256" key="4">
    <source>
        <dbReference type="ARBA" id="ARBA00022692"/>
    </source>
</evidence>
<dbReference type="Proteomes" id="UP000515163">
    <property type="component" value="Unplaced"/>
</dbReference>
<keyword evidence="15" id="KW-0628">Postsynaptic cell membrane</keyword>
<dbReference type="PRINTS" id="PR01177">
    <property type="entry name" value="GABAB1RECPTR"/>
</dbReference>
<comment type="similarity">
    <text evidence="1">Belongs to the G-protein coupled receptor 3 family. GABA-B receptor subfamily.</text>
</comment>
<keyword evidence="3" id="KW-0597">Phosphoprotein</keyword>
<keyword evidence="13" id="KW-0325">Glycoprotein</keyword>
<feature type="transmembrane region" description="Helical" evidence="19">
    <location>
        <begin position="526"/>
        <end position="547"/>
    </location>
</feature>
<evidence type="ECO:0000256" key="17">
    <source>
        <dbReference type="SAM" id="Coils"/>
    </source>
</evidence>
<gene>
    <name evidence="23" type="primary">LOC116301736</name>
</gene>
<dbReference type="PROSITE" id="PS50259">
    <property type="entry name" value="G_PROTEIN_RECEP_F3_4"/>
    <property type="match status" value="1"/>
</dbReference>